<dbReference type="PANTHER" id="PTHR33936">
    <property type="entry name" value="PROTEIN CBG17840"/>
    <property type="match status" value="1"/>
</dbReference>
<gene>
    <name evidence="1" type="ORF">RN001_011899</name>
</gene>
<proteinExistence type="predicted"/>
<organism evidence="1 2">
    <name type="scientific">Aquatica leii</name>
    <dbReference type="NCBI Taxonomy" id="1421715"/>
    <lineage>
        <taxon>Eukaryota</taxon>
        <taxon>Metazoa</taxon>
        <taxon>Ecdysozoa</taxon>
        <taxon>Arthropoda</taxon>
        <taxon>Hexapoda</taxon>
        <taxon>Insecta</taxon>
        <taxon>Pterygota</taxon>
        <taxon>Neoptera</taxon>
        <taxon>Endopterygota</taxon>
        <taxon>Coleoptera</taxon>
        <taxon>Polyphaga</taxon>
        <taxon>Elateriformia</taxon>
        <taxon>Elateroidea</taxon>
        <taxon>Lampyridae</taxon>
        <taxon>Luciolinae</taxon>
        <taxon>Aquatica</taxon>
    </lineage>
</organism>
<evidence type="ECO:0000313" key="2">
    <source>
        <dbReference type="Proteomes" id="UP001353858"/>
    </source>
</evidence>
<dbReference type="AlphaFoldDB" id="A0AAN7SD21"/>
<accession>A0AAN7SD21</accession>
<name>A0AAN7SD21_9COLE</name>
<dbReference type="PANTHER" id="PTHR33936:SF24">
    <property type="entry name" value="C2H2-TYPE DOMAIN-CONTAINING PROTEIN"/>
    <property type="match status" value="1"/>
</dbReference>
<protein>
    <submittedName>
        <fullName evidence="1">Uncharacterized protein</fullName>
    </submittedName>
</protein>
<dbReference type="InterPro" id="IPR052797">
    <property type="entry name" value="RegFact_GeneExpr_CellDeath"/>
</dbReference>
<comment type="caution">
    <text evidence="1">The sequence shown here is derived from an EMBL/GenBank/DDBJ whole genome shotgun (WGS) entry which is preliminary data.</text>
</comment>
<keyword evidence="2" id="KW-1185">Reference proteome</keyword>
<dbReference type="EMBL" id="JARPUR010000005">
    <property type="protein sequence ID" value="KAK4875477.1"/>
    <property type="molecule type" value="Genomic_DNA"/>
</dbReference>
<dbReference type="Proteomes" id="UP001353858">
    <property type="component" value="Unassembled WGS sequence"/>
</dbReference>
<sequence>MICSQGSCKTNMTCTSVLILVQTDFLISHKYYKTLYGHDFNMAHIPLSSSSKQSIATQLQLGIPPATILEKIRENVDEQFKRKHLTTLKDIANIRTNKCVVNNEFHDVTKLVYTLCECHKRPNLSYQNSRNVLL</sequence>
<evidence type="ECO:0000313" key="1">
    <source>
        <dbReference type="EMBL" id="KAK4875477.1"/>
    </source>
</evidence>
<reference evidence="2" key="1">
    <citation type="submission" date="2023-01" db="EMBL/GenBank/DDBJ databases">
        <title>Key to firefly adult light organ development and bioluminescence: homeobox transcription factors regulate luciferase expression and transportation to peroxisome.</title>
        <authorList>
            <person name="Fu X."/>
        </authorList>
    </citation>
    <scope>NUCLEOTIDE SEQUENCE [LARGE SCALE GENOMIC DNA]</scope>
</reference>